<evidence type="ECO:0000259" key="1">
    <source>
        <dbReference type="SMART" id="SM00587"/>
    </source>
</evidence>
<dbReference type="SUPFAM" id="SSF56112">
    <property type="entry name" value="Protein kinase-like (PK-like)"/>
    <property type="match status" value="1"/>
</dbReference>
<dbReference type="Proteomes" id="UP001165283">
    <property type="component" value="Unassembled WGS sequence"/>
</dbReference>
<dbReference type="InterPro" id="IPR015897">
    <property type="entry name" value="CHK_kinase-like"/>
</dbReference>
<comment type="caution">
    <text evidence="2">The sequence shown here is derived from an EMBL/GenBank/DDBJ whole genome shotgun (WGS) entry which is preliminary data.</text>
</comment>
<dbReference type="InterPro" id="IPR002575">
    <property type="entry name" value="Aminoglycoside_PTrfase"/>
</dbReference>
<feature type="domain" description="CHK kinase-like" evidence="1">
    <location>
        <begin position="119"/>
        <end position="292"/>
    </location>
</feature>
<dbReference type="Gene3D" id="3.90.1200.10">
    <property type="match status" value="1"/>
</dbReference>
<evidence type="ECO:0000313" key="2">
    <source>
        <dbReference type="EMBL" id="MCO1656228.1"/>
    </source>
</evidence>
<keyword evidence="3" id="KW-1185">Reference proteome</keyword>
<dbReference type="RefSeq" id="WP_252438755.1">
    <property type="nucleotide sequence ID" value="NZ_JAGSOV010000033.1"/>
</dbReference>
<accession>A0ABT0ZZQ0</accession>
<evidence type="ECO:0000313" key="3">
    <source>
        <dbReference type="Proteomes" id="UP001165283"/>
    </source>
</evidence>
<dbReference type="EMBL" id="JAGSOV010000033">
    <property type="protein sequence ID" value="MCO1656228.1"/>
    <property type="molecule type" value="Genomic_DNA"/>
</dbReference>
<organism evidence="2 3">
    <name type="scientific">Pseudonocardia humida</name>
    <dbReference type="NCBI Taxonomy" id="2800819"/>
    <lineage>
        <taxon>Bacteria</taxon>
        <taxon>Bacillati</taxon>
        <taxon>Actinomycetota</taxon>
        <taxon>Actinomycetes</taxon>
        <taxon>Pseudonocardiales</taxon>
        <taxon>Pseudonocardiaceae</taxon>
        <taxon>Pseudonocardia</taxon>
    </lineage>
</organism>
<name>A0ABT0ZZQ0_9PSEU</name>
<dbReference type="SMART" id="SM00587">
    <property type="entry name" value="CHK"/>
    <property type="match status" value="1"/>
</dbReference>
<reference evidence="2" key="1">
    <citation type="submission" date="2021-04" db="EMBL/GenBank/DDBJ databases">
        <title>Pseudonocardia sp. nov., isolated from sandy soil of mangrove forest.</title>
        <authorList>
            <person name="Zan Z."/>
            <person name="Huang R."/>
            <person name="Liu W."/>
        </authorList>
    </citation>
    <scope>NUCLEOTIDE SEQUENCE</scope>
    <source>
        <strain evidence="2">S2-4</strain>
    </source>
</reference>
<proteinExistence type="predicted"/>
<dbReference type="InterPro" id="IPR052961">
    <property type="entry name" value="Oxido-Kinase-like_Enzymes"/>
</dbReference>
<dbReference type="PANTHER" id="PTHR23020">
    <property type="entry name" value="UNCHARACTERIZED NUCLEAR HORMONE RECEPTOR-RELATED"/>
    <property type="match status" value="1"/>
</dbReference>
<gene>
    <name evidence="2" type="ORF">KDL28_14300</name>
</gene>
<dbReference type="InterPro" id="IPR011009">
    <property type="entry name" value="Kinase-like_dom_sf"/>
</dbReference>
<dbReference type="PANTHER" id="PTHR23020:SF41">
    <property type="entry name" value="AMINOGLYCOSIDE PHOSPHOTRANSFERASE DOMAIN-CONTAINING PROTEIN"/>
    <property type="match status" value="1"/>
</dbReference>
<protein>
    <submittedName>
        <fullName evidence="2">Aminoglycoside phosphotransferase family protein</fullName>
    </submittedName>
</protein>
<dbReference type="Pfam" id="PF01636">
    <property type="entry name" value="APH"/>
    <property type="match status" value="1"/>
</dbReference>
<sequence length="352" mass="37849">MSAGLVTDPAEVDARWLTAALSEVSGGAEVTGFGRQRIGTGLVGQCIRFTLDWDRPAAGPASVVGKFPSPDPRSRERGRTGGEYLREVRFYQHLAGRAGLRLPRCHVAVLDEPTCDFTLLLDDLAPAVQGDQLAGCTPEQADDALAQAALLHAAYWAHPVLDEEPCLQRAPGYAEVLGQFLTAVWPGFLAEYGDALPPGGAGLGERFVRALPAWAARDRAPRSLVHGDFRVDNMMFGPTGVTVVDWQTVQRGAAAVDVAYLLGASLTAADRRAHEDALVAGYHARLRAAGVVDRTAAQLREDYRRCALSGVVMTVGASMLVTTDERGRRMFATMAERHFTHALDVGAEEFLD</sequence>